<dbReference type="Gene3D" id="3.30.1240.10">
    <property type="match status" value="1"/>
</dbReference>
<dbReference type="PANTHER" id="PTHR10000:SF8">
    <property type="entry name" value="HAD SUPERFAMILY HYDROLASE-LIKE, TYPE 3"/>
    <property type="match status" value="1"/>
</dbReference>
<dbReference type="InterPro" id="IPR006379">
    <property type="entry name" value="HAD-SF_hydro_IIB"/>
</dbReference>
<dbReference type="SUPFAM" id="SSF56784">
    <property type="entry name" value="HAD-like"/>
    <property type="match status" value="1"/>
</dbReference>
<dbReference type="EMBL" id="PYMB01000002">
    <property type="protein sequence ID" value="PSW14503.1"/>
    <property type="molecule type" value="Genomic_DNA"/>
</dbReference>
<dbReference type="GO" id="GO:0000287">
    <property type="term" value="F:magnesium ion binding"/>
    <property type="evidence" value="ECO:0007669"/>
    <property type="project" value="UniProtKB-ARBA"/>
</dbReference>
<evidence type="ECO:0008006" key="3">
    <source>
        <dbReference type="Google" id="ProtNLM"/>
    </source>
</evidence>
<dbReference type="InterPro" id="IPR036412">
    <property type="entry name" value="HAD-like_sf"/>
</dbReference>
<dbReference type="Gene3D" id="3.40.50.1000">
    <property type="entry name" value="HAD superfamily/HAD-like"/>
    <property type="match status" value="1"/>
</dbReference>
<dbReference type="AlphaFoldDB" id="A0A2T3NHQ1"/>
<reference evidence="1 2" key="1">
    <citation type="submission" date="2018-03" db="EMBL/GenBank/DDBJ databases">
        <title>Whole genome sequencing of Histamine producing bacteria.</title>
        <authorList>
            <person name="Butler K."/>
        </authorList>
    </citation>
    <scope>NUCLEOTIDE SEQUENCE [LARGE SCALE GENOMIC DNA]</scope>
    <source>
        <strain evidence="1 2">DSM 19138</strain>
    </source>
</reference>
<protein>
    <recommendedName>
        <fullName evidence="3">Hydrolase</fullName>
    </recommendedName>
</protein>
<dbReference type="InterPro" id="IPR023214">
    <property type="entry name" value="HAD_sf"/>
</dbReference>
<dbReference type="NCBIfam" id="TIGR01484">
    <property type="entry name" value="HAD-SF-IIB"/>
    <property type="match status" value="1"/>
</dbReference>
<gene>
    <name evidence="1" type="ORF">C9J01_08710</name>
</gene>
<name>A0A2T3NHQ1_9GAMM</name>
<evidence type="ECO:0000313" key="2">
    <source>
        <dbReference type="Proteomes" id="UP000241346"/>
    </source>
</evidence>
<dbReference type="PANTHER" id="PTHR10000">
    <property type="entry name" value="PHOSPHOSERINE PHOSPHATASE"/>
    <property type="match status" value="1"/>
</dbReference>
<organism evidence="1 2">
    <name type="scientific">Photobacterium rosenbergii</name>
    <dbReference type="NCBI Taxonomy" id="294936"/>
    <lineage>
        <taxon>Bacteria</taxon>
        <taxon>Pseudomonadati</taxon>
        <taxon>Pseudomonadota</taxon>
        <taxon>Gammaproteobacteria</taxon>
        <taxon>Vibrionales</taxon>
        <taxon>Vibrionaceae</taxon>
        <taxon>Photobacterium</taxon>
    </lineage>
</organism>
<evidence type="ECO:0000313" key="1">
    <source>
        <dbReference type="EMBL" id="PSW14503.1"/>
    </source>
</evidence>
<proteinExistence type="predicted"/>
<dbReference type="RefSeq" id="WP_107297746.1">
    <property type="nucleotide sequence ID" value="NZ_PYMB01000002.1"/>
</dbReference>
<sequence length="265" mass="29549">MASTTKLLASDYDKTFFYKTNPEALAENLAAVSQWQQRGNIFAISTGRDAASMLYERQNKDVQFDYLVSLNGSLIIDHNNTVIFKQAFSSSLASALVDDIREEFNDEIIISNGFDGCNFTQREMSQNDPVAREVYQRNLAIYSRSIEQSLEHEVLLVGCLAKDQQQANAVRSRILDKHKADVEVFINLNYINIVPKGISKASGLELVMQHANISRSNVTVIGDDYNDIPMLEAFRGFAVPNAKEELIAVAEDTVESVAALITRLS</sequence>
<dbReference type="GO" id="GO:0016791">
    <property type="term" value="F:phosphatase activity"/>
    <property type="evidence" value="ECO:0007669"/>
    <property type="project" value="TreeGrafter"/>
</dbReference>
<dbReference type="Pfam" id="PF08282">
    <property type="entry name" value="Hydrolase_3"/>
    <property type="match status" value="1"/>
</dbReference>
<accession>A0A2T3NHQ1</accession>
<dbReference type="OrthoDB" id="9781413at2"/>
<comment type="caution">
    <text evidence="1">The sequence shown here is derived from an EMBL/GenBank/DDBJ whole genome shotgun (WGS) entry which is preliminary data.</text>
</comment>
<dbReference type="Proteomes" id="UP000241346">
    <property type="component" value="Unassembled WGS sequence"/>
</dbReference>
<dbReference type="GO" id="GO:0005829">
    <property type="term" value="C:cytosol"/>
    <property type="evidence" value="ECO:0007669"/>
    <property type="project" value="TreeGrafter"/>
</dbReference>